<protein>
    <submittedName>
        <fullName evidence="2">Uncharacterized protein</fullName>
    </submittedName>
</protein>
<evidence type="ECO:0000256" key="1">
    <source>
        <dbReference type="SAM" id="MobiDB-lite"/>
    </source>
</evidence>
<evidence type="ECO:0000313" key="2">
    <source>
        <dbReference type="EMBL" id="CAB0030281.1"/>
    </source>
</evidence>
<feature type="region of interest" description="Disordered" evidence="1">
    <location>
        <begin position="1"/>
        <end position="28"/>
    </location>
</feature>
<sequence>MGVQHGCSRCSFLSSRSGGWNASPDSRGLPLARARRYPLHACTSRMAPIRTRGFDSAESTTLQSSPHDCTLTIESSSHTI</sequence>
<evidence type="ECO:0000313" key="3">
    <source>
        <dbReference type="Proteomes" id="UP000479190"/>
    </source>
</evidence>
<dbReference type="EMBL" id="CADCXV010000447">
    <property type="protein sequence ID" value="CAB0030281.1"/>
    <property type="molecule type" value="Genomic_DNA"/>
</dbReference>
<proteinExistence type="predicted"/>
<accession>A0A6H5I5W5</accession>
<feature type="compositionally biased region" description="Polar residues" evidence="1">
    <location>
        <begin position="11"/>
        <end position="24"/>
    </location>
</feature>
<keyword evidence="3" id="KW-1185">Reference proteome</keyword>
<feature type="region of interest" description="Disordered" evidence="1">
    <location>
        <begin position="53"/>
        <end position="80"/>
    </location>
</feature>
<gene>
    <name evidence="2" type="ORF">TBRA_LOCUS2288</name>
</gene>
<name>A0A6H5I5W5_9HYME</name>
<dbReference type="AlphaFoldDB" id="A0A6H5I5W5"/>
<feature type="compositionally biased region" description="Polar residues" evidence="1">
    <location>
        <begin position="57"/>
        <end position="80"/>
    </location>
</feature>
<reference evidence="2 3" key="1">
    <citation type="submission" date="2020-02" db="EMBL/GenBank/DDBJ databases">
        <authorList>
            <person name="Ferguson B K."/>
        </authorList>
    </citation>
    <scope>NUCLEOTIDE SEQUENCE [LARGE SCALE GENOMIC DNA]</scope>
</reference>
<dbReference type="Proteomes" id="UP000479190">
    <property type="component" value="Unassembled WGS sequence"/>
</dbReference>
<organism evidence="2 3">
    <name type="scientific">Trichogramma brassicae</name>
    <dbReference type="NCBI Taxonomy" id="86971"/>
    <lineage>
        <taxon>Eukaryota</taxon>
        <taxon>Metazoa</taxon>
        <taxon>Ecdysozoa</taxon>
        <taxon>Arthropoda</taxon>
        <taxon>Hexapoda</taxon>
        <taxon>Insecta</taxon>
        <taxon>Pterygota</taxon>
        <taxon>Neoptera</taxon>
        <taxon>Endopterygota</taxon>
        <taxon>Hymenoptera</taxon>
        <taxon>Apocrita</taxon>
        <taxon>Proctotrupomorpha</taxon>
        <taxon>Chalcidoidea</taxon>
        <taxon>Trichogrammatidae</taxon>
        <taxon>Trichogramma</taxon>
    </lineage>
</organism>